<evidence type="ECO:0000313" key="3">
    <source>
        <dbReference type="EMBL" id="MFC5527674.1"/>
    </source>
</evidence>
<evidence type="ECO:0000259" key="2">
    <source>
        <dbReference type="Pfam" id="PF00082"/>
    </source>
</evidence>
<accession>A0ABW0QTR7</accession>
<keyword evidence="4" id="KW-1185">Reference proteome</keyword>
<dbReference type="Gene3D" id="3.40.50.200">
    <property type="entry name" value="Peptidase S8/S53 domain"/>
    <property type="match status" value="1"/>
</dbReference>
<dbReference type="CDD" id="cd04847">
    <property type="entry name" value="Peptidases_S8_Subtilisin_like_2"/>
    <property type="match status" value="1"/>
</dbReference>
<dbReference type="SUPFAM" id="SSF52743">
    <property type="entry name" value="Subtilisin-like"/>
    <property type="match status" value="1"/>
</dbReference>
<evidence type="ECO:0000313" key="4">
    <source>
        <dbReference type="Proteomes" id="UP001596114"/>
    </source>
</evidence>
<reference evidence="4" key="1">
    <citation type="journal article" date="2019" name="Int. J. Syst. Evol. Microbiol.">
        <title>The Global Catalogue of Microorganisms (GCM) 10K type strain sequencing project: providing services to taxonomists for standard genome sequencing and annotation.</title>
        <authorList>
            <consortium name="The Broad Institute Genomics Platform"/>
            <consortium name="The Broad Institute Genome Sequencing Center for Infectious Disease"/>
            <person name="Wu L."/>
            <person name="Ma J."/>
        </authorList>
    </citation>
    <scope>NUCLEOTIDE SEQUENCE [LARGE SCALE GENOMIC DNA]</scope>
    <source>
        <strain evidence="4">CGMCC 1.16619</strain>
    </source>
</reference>
<dbReference type="RefSeq" id="WP_377322500.1">
    <property type="nucleotide sequence ID" value="NZ_JBHSNF010000005.1"/>
</dbReference>
<evidence type="ECO:0000256" key="1">
    <source>
        <dbReference type="SAM" id="MobiDB-lite"/>
    </source>
</evidence>
<sequence>MARGQLPLLMFPARAKSEREGLGRNIDSLRVPDIARQRARIGPQLAVLQGAMEARRILLQRSAPLENPELVLVLEVIGAISNFAKAVSRVEGLEWLFELAEDQIPPDEDFHEEDEDKRDRDLKGRLYLLGTNQQALNQLLGLWERYQRDPSARLDHGLAPFKAVFAHLRSIRPWNATDRVGDDIRDYWIDEAQSGKASSRFEIEAWYHASNRKNDAARAEIVSLIQDLRGQVLSHCVIDAIAYHGLLCELPIGSVQEILDGGVPDLLLSQRIMFFRPQGQSSVGASPEEQVEVADLPTGTTAGQPVIALLDGLPMGNHGLLAGRLVIDDPDGWEEIYEAKDRVHGTAMASLIVHGELDAASDPLSRPIYARPIMRPDPQDTYNPRRSEQTPNDTLLIDLVHRAVRRLFQGEANQAPVAPTIKIINLSMGDPHRVFSNELSPWARLLDWLSHQFGVLFVISAGNDASTIKVDAPRGALQAMQVIDRQRAALAALVKSSADRRLMSPAESINALTVGALHEDVSNPPIVPNRFDLYPLNGISPLSRVGHGYRRAVKPDLLMPGGRCLHSEQLVGPPEATLLNVVNAAASPGHRAAIPPLGGEGPNSSAYFRGTSNATALASRAAAQIHEMLEGLRQAVPGAPTPEYDAVVIKALLVHGATWDGISEPLLSARPELAAIADGNERRRAQKDYLTRWLGYGRADVDRAMTCTEQRATLLGVGALRAGEALEFVMPLPPTLAGKLTWRRVTVTLAWITPTNSKHHQYRQARLWVTQGQNPLRVVRANTDDRAPKRGTVQHEVWEGEDAVAFTDGATFSCKVNCAEEAGRWEGSVRFAICVSLEVSVETGIEVYHEIQQRIAAQVPILQS</sequence>
<dbReference type="EMBL" id="JBHSNF010000005">
    <property type="protein sequence ID" value="MFC5527674.1"/>
    <property type="molecule type" value="Genomic_DNA"/>
</dbReference>
<dbReference type="Proteomes" id="UP001596114">
    <property type="component" value="Unassembled WGS sequence"/>
</dbReference>
<organism evidence="3 4">
    <name type="scientific">Rhodanobacter ginsengisoli</name>
    <dbReference type="NCBI Taxonomy" id="418646"/>
    <lineage>
        <taxon>Bacteria</taxon>
        <taxon>Pseudomonadati</taxon>
        <taxon>Pseudomonadota</taxon>
        <taxon>Gammaproteobacteria</taxon>
        <taxon>Lysobacterales</taxon>
        <taxon>Rhodanobacteraceae</taxon>
        <taxon>Rhodanobacter</taxon>
    </lineage>
</organism>
<comment type="caution">
    <text evidence="3">The sequence shown here is derived from an EMBL/GenBank/DDBJ whole genome shotgun (WGS) entry which is preliminary data.</text>
</comment>
<dbReference type="Pfam" id="PF00082">
    <property type="entry name" value="Peptidase_S8"/>
    <property type="match status" value="1"/>
</dbReference>
<proteinExistence type="predicted"/>
<protein>
    <submittedName>
        <fullName evidence="3">S8 family peptidase</fullName>
    </submittedName>
</protein>
<dbReference type="InterPro" id="IPR036852">
    <property type="entry name" value="Peptidase_S8/S53_dom_sf"/>
</dbReference>
<name>A0ABW0QTR7_9GAMM</name>
<dbReference type="InterPro" id="IPR034074">
    <property type="entry name" value="Y4bN_pept_dom"/>
</dbReference>
<gene>
    <name evidence="3" type="ORF">ACFPPA_18165</name>
</gene>
<feature type="region of interest" description="Disordered" evidence="1">
    <location>
        <begin position="369"/>
        <end position="390"/>
    </location>
</feature>
<feature type="domain" description="Peptidase S8/S53" evidence="2">
    <location>
        <begin position="306"/>
        <end position="677"/>
    </location>
</feature>
<dbReference type="InterPro" id="IPR000209">
    <property type="entry name" value="Peptidase_S8/S53_dom"/>
</dbReference>